<keyword evidence="1" id="KW-1133">Transmembrane helix</keyword>
<evidence type="ECO:0000313" key="3">
    <source>
        <dbReference type="Proteomes" id="UP000318413"/>
    </source>
</evidence>
<dbReference type="AlphaFoldDB" id="A0A502C1M9"/>
<dbReference type="Proteomes" id="UP000318413">
    <property type="component" value="Unassembled WGS sequence"/>
</dbReference>
<keyword evidence="1" id="KW-0472">Membrane</keyword>
<dbReference type="OrthoDB" id="9969084at2"/>
<sequence>MLNLSASDKAIFAVLALIFVAATIAYFWFDRREKRRGAQWHKAYFRDGGLVRALMARWTPVPKLTDLRVRPDGTKRE</sequence>
<protein>
    <submittedName>
        <fullName evidence="2">Uncharacterized protein</fullName>
    </submittedName>
</protein>
<keyword evidence="3" id="KW-1185">Reference proteome</keyword>
<keyword evidence="1" id="KW-0812">Transmembrane</keyword>
<feature type="transmembrane region" description="Helical" evidence="1">
    <location>
        <begin position="12"/>
        <end position="29"/>
    </location>
</feature>
<name>A0A502C1M9_9SPHN</name>
<dbReference type="RefSeq" id="WP_140872751.1">
    <property type="nucleotide sequence ID" value="NZ_RCZK01000020.1"/>
</dbReference>
<accession>A0A502C1M9</accession>
<evidence type="ECO:0000313" key="2">
    <source>
        <dbReference type="EMBL" id="TPG06574.1"/>
    </source>
</evidence>
<reference evidence="2 3" key="1">
    <citation type="journal article" date="2019" name="Environ. Microbiol.">
        <title>Species interactions and distinct microbial communities in high Arctic permafrost affected cryosols are associated with the CH4 and CO2 gas fluxes.</title>
        <authorList>
            <person name="Altshuler I."/>
            <person name="Hamel J."/>
            <person name="Turney S."/>
            <person name="Magnuson E."/>
            <person name="Levesque R."/>
            <person name="Greer C."/>
            <person name="Whyte L.G."/>
        </authorList>
    </citation>
    <scope>NUCLEOTIDE SEQUENCE [LARGE SCALE GENOMIC DNA]</scope>
    <source>
        <strain evidence="2 3">S5.1</strain>
    </source>
</reference>
<gene>
    <name evidence="2" type="ORF">EAH84_14725</name>
</gene>
<dbReference type="EMBL" id="RCZK01000020">
    <property type="protein sequence ID" value="TPG06574.1"/>
    <property type="molecule type" value="Genomic_DNA"/>
</dbReference>
<organism evidence="2 3">
    <name type="scientific">Sphingomonas oligophenolica</name>
    <dbReference type="NCBI Taxonomy" id="301154"/>
    <lineage>
        <taxon>Bacteria</taxon>
        <taxon>Pseudomonadati</taxon>
        <taxon>Pseudomonadota</taxon>
        <taxon>Alphaproteobacteria</taxon>
        <taxon>Sphingomonadales</taxon>
        <taxon>Sphingomonadaceae</taxon>
        <taxon>Sphingomonas</taxon>
    </lineage>
</organism>
<comment type="caution">
    <text evidence="2">The sequence shown here is derived from an EMBL/GenBank/DDBJ whole genome shotgun (WGS) entry which is preliminary data.</text>
</comment>
<proteinExistence type="predicted"/>
<evidence type="ECO:0000256" key="1">
    <source>
        <dbReference type="SAM" id="Phobius"/>
    </source>
</evidence>